<dbReference type="Gene3D" id="2.120.10.30">
    <property type="entry name" value="TolB, C-terminal domain"/>
    <property type="match status" value="1"/>
</dbReference>
<dbReference type="SUPFAM" id="SSF63829">
    <property type="entry name" value="Calcium-dependent phosphotriesterase"/>
    <property type="match status" value="1"/>
</dbReference>
<dbReference type="InterPro" id="IPR011042">
    <property type="entry name" value="6-blade_b-propeller_TolB-like"/>
</dbReference>
<sequence>MKSALLLTVIIGFLVTGCSGSRPGNLAGSWYVITLPSPALVLFNPTGAEYRSAGTTPSDTIFLAHTFDDSVRASLFLPRFVFTGSAGRLGTQENDFSRPVDLTAALSVAGEPRFLITDAGNRRLSVCGSSGDFLFAMPVSAGEEPLSAIECGNGNYLVADCALRALFIIDRFGKSNEPILSLCNRPLSNRLKVRMGRFNRILCVDTRNDRVLYLDQQGHCVAEFSRAGGLFFSRPSDACFFTNTICVLDQGNGRVASLRENGALNQTQPANTLSSPDFMVACGSLLLVFSEEGRCSFFDIDLRRGPLVTLGKRFVSGIAAGQGRVALLSREENLLALYRLDLEKSGEAWARRLP</sequence>
<comment type="caution">
    <text evidence="1">The sequence shown here is derived from an EMBL/GenBank/DDBJ whole genome shotgun (WGS) entry which is preliminary data.</text>
</comment>
<evidence type="ECO:0008006" key="3">
    <source>
        <dbReference type="Google" id="ProtNLM"/>
    </source>
</evidence>
<organism evidence="1 2">
    <name type="scientific">Candidatus Raymondbacteria bacterium RIFOXYD12_FULL_49_13</name>
    <dbReference type="NCBI Taxonomy" id="1817890"/>
    <lineage>
        <taxon>Bacteria</taxon>
        <taxon>Raymondiibacteriota</taxon>
    </lineage>
</organism>
<evidence type="ECO:0000313" key="1">
    <source>
        <dbReference type="EMBL" id="OGK01960.1"/>
    </source>
</evidence>
<reference evidence="1 2" key="1">
    <citation type="journal article" date="2016" name="Nat. Commun.">
        <title>Thousands of microbial genomes shed light on interconnected biogeochemical processes in an aquifer system.</title>
        <authorList>
            <person name="Anantharaman K."/>
            <person name="Brown C.T."/>
            <person name="Hug L.A."/>
            <person name="Sharon I."/>
            <person name="Castelle C.J."/>
            <person name="Probst A.J."/>
            <person name="Thomas B.C."/>
            <person name="Singh A."/>
            <person name="Wilkins M.J."/>
            <person name="Karaoz U."/>
            <person name="Brodie E.L."/>
            <person name="Williams K.H."/>
            <person name="Hubbard S.S."/>
            <person name="Banfield J.F."/>
        </authorList>
    </citation>
    <scope>NUCLEOTIDE SEQUENCE [LARGE SCALE GENOMIC DNA]</scope>
</reference>
<gene>
    <name evidence="1" type="ORF">A2519_17680</name>
</gene>
<dbReference type="EMBL" id="MFYX01000115">
    <property type="protein sequence ID" value="OGK01960.1"/>
    <property type="molecule type" value="Genomic_DNA"/>
</dbReference>
<evidence type="ECO:0000313" key="2">
    <source>
        <dbReference type="Proteomes" id="UP000179243"/>
    </source>
</evidence>
<dbReference type="AlphaFoldDB" id="A0A1F7F5N0"/>
<name>A0A1F7F5N0_UNCRA</name>
<dbReference type="Proteomes" id="UP000179243">
    <property type="component" value="Unassembled WGS sequence"/>
</dbReference>
<protein>
    <recommendedName>
        <fullName evidence="3">SMP-30/Gluconolactonase/LRE-like region domain-containing protein</fullName>
    </recommendedName>
</protein>
<dbReference type="PROSITE" id="PS51257">
    <property type="entry name" value="PROKAR_LIPOPROTEIN"/>
    <property type="match status" value="1"/>
</dbReference>
<proteinExistence type="predicted"/>
<accession>A0A1F7F5N0</accession>